<keyword evidence="1" id="KW-0732">Signal</keyword>
<evidence type="ECO:0000313" key="4">
    <source>
        <dbReference type="Proteomes" id="UP000822688"/>
    </source>
</evidence>
<feature type="chain" id="PRO_5036435100" description="Secreted protein" evidence="1">
    <location>
        <begin position="18"/>
        <end position="148"/>
    </location>
</feature>
<feature type="signal peptide" evidence="1">
    <location>
        <begin position="1"/>
        <end position="17"/>
    </location>
</feature>
<dbReference type="Proteomes" id="UP000822688">
    <property type="component" value="Chromosome 1"/>
</dbReference>
<dbReference type="EMBL" id="CM026421">
    <property type="protein sequence ID" value="KAG0589732.1"/>
    <property type="molecule type" value="Genomic_DNA"/>
</dbReference>
<keyword evidence="4" id="KW-1185">Reference proteome</keyword>
<evidence type="ECO:0000256" key="1">
    <source>
        <dbReference type="SAM" id="SignalP"/>
    </source>
</evidence>
<evidence type="ECO:0000313" key="2">
    <source>
        <dbReference type="EMBL" id="KAG0589732.1"/>
    </source>
</evidence>
<gene>
    <name evidence="2" type="ORF">KC19_1G043200</name>
    <name evidence="3" type="ORF">KC19_1G043500</name>
</gene>
<comment type="caution">
    <text evidence="2">The sequence shown here is derived from an EMBL/GenBank/DDBJ whole genome shotgun (WGS) entry which is preliminary data.</text>
</comment>
<sequence length="148" mass="16068">MSAATKLVLRLWLSASGFEEAIPDTAFSTSSISLATRHLCYLFVKSPERDFNHVSAIESCESDKPHGNTLSSIHALTAFNLHNGGRFQNSGHAAHAHQHVTPTPAHVPTLRTTNLKTSMASSTPNTCIKRSSTSLRWGICGSRPTQTR</sequence>
<reference evidence="2" key="1">
    <citation type="submission" date="2020-06" db="EMBL/GenBank/DDBJ databases">
        <title>WGS assembly of Ceratodon purpureus strain R40.</title>
        <authorList>
            <person name="Carey S.B."/>
            <person name="Jenkins J."/>
            <person name="Shu S."/>
            <person name="Lovell J.T."/>
            <person name="Sreedasyam A."/>
            <person name="Maumus F."/>
            <person name="Tiley G.P."/>
            <person name="Fernandez-Pozo N."/>
            <person name="Barry K."/>
            <person name="Chen C."/>
            <person name="Wang M."/>
            <person name="Lipzen A."/>
            <person name="Daum C."/>
            <person name="Saski C.A."/>
            <person name="Payton A.C."/>
            <person name="Mcbreen J.C."/>
            <person name="Conrad R.E."/>
            <person name="Kollar L.M."/>
            <person name="Olsson S."/>
            <person name="Huttunen S."/>
            <person name="Landis J.B."/>
            <person name="Wickett N.J."/>
            <person name="Johnson M.G."/>
            <person name="Rensing S.A."/>
            <person name="Grimwood J."/>
            <person name="Schmutz J."/>
            <person name="Mcdaniel S.F."/>
        </authorList>
    </citation>
    <scope>NUCLEOTIDE SEQUENCE</scope>
    <source>
        <strain evidence="2">R40</strain>
    </source>
</reference>
<accession>A0A8T0J3D9</accession>
<evidence type="ECO:0008006" key="5">
    <source>
        <dbReference type="Google" id="ProtNLM"/>
    </source>
</evidence>
<proteinExistence type="predicted"/>
<organism evidence="2 4">
    <name type="scientific">Ceratodon purpureus</name>
    <name type="common">Fire moss</name>
    <name type="synonym">Dicranum purpureum</name>
    <dbReference type="NCBI Taxonomy" id="3225"/>
    <lineage>
        <taxon>Eukaryota</taxon>
        <taxon>Viridiplantae</taxon>
        <taxon>Streptophyta</taxon>
        <taxon>Embryophyta</taxon>
        <taxon>Bryophyta</taxon>
        <taxon>Bryophytina</taxon>
        <taxon>Bryopsida</taxon>
        <taxon>Dicranidae</taxon>
        <taxon>Pseudoditrichales</taxon>
        <taxon>Ditrichaceae</taxon>
        <taxon>Ceratodon</taxon>
    </lineage>
</organism>
<evidence type="ECO:0000313" key="3">
    <source>
        <dbReference type="EMBL" id="KAG0589736.1"/>
    </source>
</evidence>
<protein>
    <recommendedName>
        <fullName evidence="5">Secreted protein</fullName>
    </recommendedName>
</protein>
<dbReference type="EMBL" id="CM026421">
    <property type="protein sequence ID" value="KAG0589736.1"/>
    <property type="molecule type" value="Genomic_DNA"/>
</dbReference>
<dbReference type="AlphaFoldDB" id="A0A8T0J3D9"/>
<name>A0A8T0J3D9_CERPU</name>